<feature type="transmembrane region" description="Helical" evidence="18">
    <location>
        <begin position="396"/>
        <end position="420"/>
    </location>
</feature>
<dbReference type="GO" id="GO:0047134">
    <property type="term" value="F:protein-disulfide reductase [NAD(P)H] activity"/>
    <property type="evidence" value="ECO:0007669"/>
    <property type="project" value="UniProtKB-UniRule"/>
</dbReference>
<dbReference type="Gene3D" id="3.40.30.10">
    <property type="entry name" value="Glutaredoxin"/>
    <property type="match status" value="1"/>
</dbReference>
<protein>
    <recommendedName>
        <fullName evidence="18">Thiol:disulfide interchange protein DsbD</fullName>
        <ecNumber evidence="18">1.8.1.8</ecNumber>
    </recommendedName>
    <alternativeName>
        <fullName evidence="18">Protein-disulfide reductase</fullName>
        <shortName evidence="18">Disulfide reductase</shortName>
    </alternativeName>
</protein>
<keyword evidence="11 18" id="KW-0560">Oxidoreductase</keyword>
<feature type="transmembrane region" description="Helical" evidence="18">
    <location>
        <begin position="236"/>
        <end position="267"/>
    </location>
</feature>
<keyword evidence="10 18" id="KW-1133">Transmembrane helix</keyword>
<keyword evidence="4 18" id="KW-1003">Cell membrane</keyword>
<keyword evidence="6 18" id="KW-0812">Transmembrane</keyword>
<dbReference type="InterPro" id="IPR017937">
    <property type="entry name" value="Thioredoxin_CS"/>
</dbReference>
<keyword evidence="7" id="KW-0732">Signal</keyword>
<dbReference type="InterPro" id="IPR022910">
    <property type="entry name" value="Thiol_diS_interchange_DbsD"/>
</dbReference>
<dbReference type="PROSITE" id="PS51352">
    <property type="entry name" value="THIOREDOXIN_2"/>
    <property type="match status" value="1"/>
</dbReference>
<dbReference type="PROSITE" id="PS00194">
    <property type="entry name" value="THIOREDOXIN_1"/>
    <property type="match status" value="1"/>
</dbReference>
<dbReference type="GO" id="GO:0017004">
    <property type="term" value="P:cytochrome complex assembly"/>
    <property type="evidence" value="ECO:0007669"/>
    <property type="project" value="UniProtKB-UniRule"/>
</dbReference>
<evidence type="ECO:0000256" key="11">
    <source>
        <dbReference type="ARBA" id="ARBA00023002"/>
    </source>
</evidence>
<dbReference type="Gene3D" id="2.60.40.1250">
    <property type="entry name" value="Thiol:disulfide interchange protein DsbD, N-terminal domain"/>
    <property type="match status" value="1"/>
</dbReference>
<evidence type="ECO:0000313" key="22">
    <source>
        <dbReference type="Proteomes" id="UP000035760"/>
    </source>
</evidence>
<keyword evidence="3 18" id="KW-0813">Transport</keyword>
<keyword evidence="13 18" id="KW-0472">Membrane</keyword>
<keyword evidence="14 18" id="KW-1015">Disulfide bond</keyword>
<gene>
    <name evidence="18" type="primary">dsbD</name>
    <name evidence="21" type="ORF">BN873_270019</name>
</gene>
<feature type="disulfide bond" description="Redox-active" evidence="18">
    <location>
        <begin position="137"/>
        <end position="143"/>
    </location>
</feature>
<dbReference type="InterPro" id="IPR028250">
    <property type="entry name" value="DsbDN"/>
</dbReference>
<dbReference type="InterPro" id="IPR036929">
    <property type="entry name" value="DsbDN_sf"/>
</dbReference>
<dbReference type="PANTHER" id="PTHR32234">
    <property type="entry name" value="THIOL:DISULFIDE INTERCHANGE PROTEIN DSBD"/>
    <property type="match status" value="1"/>
</dbReference>
<dbReference type="GO" id="GO:0005886">
    <property type="term" value="C:plasma membrane"/>
    <property type="evidence" value="ECO:0007669"/>
    <property type="project" value="UniProtKB-SubCell"/>
</dbReference>
<keyword evidence="9 18" id="KW-0249">Electron transport</keyword>
<dbReference type="InterPro" id="IPR003834">
    <property type="entry name" value="Cyt_c_assmbl_TM_dom"/>
</dbReference>
<evidence type="ECO:0000256" key="14">
    <source>
        <dbReference type="ARBA" id="ARBA00023157"/>
    </source>
</evidence>
<dbReference type="EC" id="1.8.1.8" evidence="18"/>
<comment type="catalytic activity">
    <reaction evidence="17 18">
        <text>[protein]-dithiol + NADP(+) = [protein]-disulfide + NADPH + H(+)</text>
        <dbReference type="Rhea" id="RHEA:18753"/>
        <dbReference type="Rhea" id="RHEA-COMP:10593"/>
        <dbReference type="Rhea" id="RHEA-COMP:10594"/>
        <dbReference type="ChEBI" id="CHEBI:15378"/>
        <dbReference type="ChEBI" id="CHEBI:29950"/>
        <dbReference type="ChEBI" id="CHEBI:50058"/>
        <dbReference type="ChEBI" id="CHEBI:57783"/>
        <dbReference type="ChEBI" id="CHEBI:58349"/>
        <dbReference type="EC" id="1.8.1.8"/>
    </reaction>
</comment>
<evidence type="ECO:0000256" key="7">
    <source>
        <dbReference type="ARBA" id="ARBA00022729"/>
    </source>
</evidence>
<feature type="transmembrane region" description="Helical" evidence="18">
    <location>
        <begin position="315"/>
        <end position="339"/>
    </location>
</feature>
<proteinExistence type="inferred from homology"/>
<evidence type="ECO:0000256" key="6">
    <source>
        <dbReference type="ARBA" id="ARBA00022692"/>
    </source>
</evidence>
<dbReference type="SUPFAM" id="SSF52833">
    <property type="entry name" value="Thioredoxin-like"/>
    <property type="match status" value="1"/>
</dbReference>
<dbReference type="RefSeq" id="WP_048672175.1">
    <property type="nucleotide sequence ID" value="NZ_CBTJ020000033.1"/>
</dbReference>
<dbReference type="AlphaFoldDB" id="W6MCU1"/>
<dbReference type="Pfam" id="PF02683">
    <property type="entry name" value="DsbD_TM"/>
    <property type="match status" value="1"/>
</dbReference>
<feature type="transmembrane region" description="Helical" evidence="18">
    <location>
        <begin position="279"/>
        <end position="303"/>
    </location>
</feature>
<comment type="caution">
    <text evidence="21">The sequence shown here is derived from an EMBL/GenBank/DDBJ whole genome shotgun (WGS) entry which is preliminary data.</text>
</comment>
<accession>W6MCU1</accession>
<evidence type="ECO:0000256" key="2">
    <source>
        <dbReference type="ARBA" id="ARBA00007241"/>
    </source>
</evidence>
<dbReference type="InterPro" id="IPR035671">
    <property type="entry name" value="DsbD_gamma"/>
</dbReference>
<dbReference type="InterPro" id="IPR036249">
    <property type="entry name" value="Thioredoxin-like_sf"/>
</dbReference>
<keyword evidence="22" id="KW-1185">Reference proteome</keyword>
<evidence type="ECO:0000256" key="16">
    <source>
        <dbReference type="ARBA" id="ARBA00047388"/>
    </source>
</evidence>
<dbReference type="Pfam" id="PF13899">
    <property type="entry name" value="Thioredoxin_7"/>
    <property type="match status" value="1"/>
</dbReference>
<dbReference type="SUPFAM" id="SSF74863">
    <property type="entry name" value="Thiol:disulfide interchange protein DsbD, N-terminal domain (DsbD-alpha)"/>
    <property type="match status" value="1"/>
</dbReference>
<organism evidence="21 22">
    <name type="scientific">Candidatus Competibacter denitrificans Run_A_D11</name>
    <dbReference type="NCBI Taxonomy" id="1400863"/>
    <lineage>
        <taxon>Bacteria</taxon>
        <taxon>Pseudomonadati</taxon>
        <taxon>Pseudomonadota</taxon>
        <taxon>Gammaproteobacteria</taxon>
        <taxon>Candidatus Competibacteraceae</taxon>
        <taxon>Candidatus Competibacter</taxon>
    </lineage>
</organism>
<evidence type="ECO:0000256" key="3">
    <source>
        <dbReference type="ARBA" id="ARBA00022448"/>
    </source>
</evidence>
<feature type="disulfide bond" description="Redox-active" evidence="18">
    <location>
        <begin position="254"/>
        <end position="376"/>
    </location>
</feature>
<evidence type="ECO:0000256" key="8">
    <source>
        <dbReference type="ARBA" id="ARBA00022748"/>
    </source>
</evidence>
<reference evidence="21" key="2">
    <citation type="submission" date="2014-03" db="EMBL/GenBank/DDBJ databases">
        <title>Candidatus Competibacter-lineage genomes retrieved from metagenomes reveal functional metabolic diversity.</title>
        <authorList>
            <person name="McIlroy S.J."/>
            <person name="Albertsen M."/>
            <person name="Andresen E.K."/>
            <person name="Saunders A.M."/>
            <person name="Kristiansen R."/>
            <person name="Stokholm-Bjerregaard M."/>
            <person name="Nielsen K.L."/>
            <person name="Nielsen P.H."/>
        </authorList>
    </citation>
    <scope>NUCLEOTIDE SEQUENCE</scope>
    <source>
        <strain evidence="21">Run_A_D11</strain>
    </source>
</reference>
<feature type="transmembrane region" description="Helical" evidence="18">
    <location>
        <begin position="360"/>
        <end position="390"/>
    </location>
</feature>
<comment type="function">
    <text evidence="18">Required to facilitate the formation of correct disulfide bonds in some periplasmic proteins and for the assembly of the periplasmic c-type cytochromes. Acts by transferring electrons from cytoplasmic thioredoxin to the periplasm. This transfer involves a cascade of disulfide bond formation and reduction steps.</text>
</comment>
<evidence type="ECO:0000256" key="4">
    <source>
        <dbReference type="ARBA" id="ARBA00022475"/>
    </source>
</evidence>
<dbReference type="Proteomes" id="UP000035760">
    <property type="component" value="Unassembled WGS sequence"/>
</dbReference>
<feature type="disulfide bond" description="Redox-active" evidence="18">
    <location>
        <begin position="567"/>
        <end position="570"/>
    </location>
</feature>
<evidence type="ECO:0000256" key="19">
    <source>
        <dbReference type="SAM" id="MobiDB-lite"/>
    </source>
</evidence>
<dbReference type="InterPro" id="IPR013766">
    <property type="entry name" value="Thioredoxin_domain"/>
</dbReference>
<feature type="transmembrane region" description="Helical" evidence="18">
    <location>
        <begin position="432"/>
        <end position="449"/>
    </location>
</feature>
<feature type="domain" description="Thioredoxin" evidence="20">
    <location>
        <begin position="518"/>
        <end position="652"/>
    </location>
</feature>
<evidence type="ECO:0000256" key="15">
    <source>
        <dbReference type="ARBA" id="ARBA00023284"/>
    </source>
</evidence>
<feature type="transmembrane region" description="Helical" evidence="18">
    <location>
        <begin position="488"/>
        <end position="510"/>
    </location>
</feature>
<evidence type="ECO:0000256" key="12">
    <source>
        <dbReference type="ARBA" id="ARBA00023027"/>
    </source>
</evidence>
<feature type="transmembrane region" description="Helical" evidence="18">
    <location>
        <begin position="455"/>
        <end position="476"/>
    </location>
</feature>
<dbReference type="NCBIfam" id="NF001419">
    <property type="entry name" value="PRK00293.1"/>
    <property type="match status" value="1"/>
</dbReference>
<name>W6MCU1_9GAMM</name>
<evidence type="ECO:0000256" key="18">
    <source>
        <dbReference type="HAMAP-Rule" id="MF_00399"/>
    </source>
</evidence>
<comment type="catalytic activity">
    <reaction evidence="16 18">
        <text>[protein]-dithiol + NAD(+) = [protein]-disulfide + NADH + H(+)</text>
        <dbReference type="Rhea" id="RHEA:18749"/>
        <dbReference type="Rhea" id="RHEA-COMP:10593"/>
        <dbReference type="Rhea" id="RHEA-COMP:10594"/>
        <dbReference type="ChEBI" id="CHEBI:15378"/>
        <dbReference type="ChEBI" id="CHEBI:29950"/>
        <dbReference type="ChEBI" id="CHEBI:50058"/>
        <dbReference type="ChEBI" id="CHEBI:57540"/>
        <dbReference type="ChEBI" id="CHEBI:57945"/>
        <dbReference type="EC" id="1.8.1.8"/>
    </reaction>
</comment>
<feature type="region of interest" description="Disordered" evidence="19">
    <location>
        <begin position="169"/>
        <end position="191"/>
    </location>
</feature>
<evidence type="ECO:0000259" key="20">
    <source>
        <dbReference type="PROSITE" id="PS51352"/>
    </source>
</evidence>
<sequence>MRDLPRWVAALAVLLALLTEPATGGLFDRFGSASRARILDAEQAFQVAINSLDASTLEVRWTIAPGYYLYRDKFQIQIVDNADISIAELDIPAGQPKDDPYFGQQQVFHDEATLIAHLRRNSPHEKTLQLKTGYQGCAEIGVCYPPLTQTIAITLPELSATAKAVAPPSSSQAELAAPPKVPSQPDLPTVPLAQATAPETGAALPSPATSHPRLATTLTPEAEQDRLARLLGEQRFWAIPAFFGFGLLLAFTPCVFPMIPILSSLIVGQGTALTRRRAILLSATYVLAMASTYTVAGLLAALLGQNIQAWFQNPWVLGLFSALFVLLALSMFGLYELQLPSQLQNRLVDWSNRQRGGRHVGVAIMGLLSALIVGPCVAPPLIGALTFIAVTGDLTLGAAALFALSLGMGVPLLIIGASAGHWLPHAGHWMERVKFIFGVLLLAVALWLLERILPAAVTMVLWATLLIVTATYMGALQPTIQGAATWRTLIKGLGLVLLIYGILLLVGVAAGGRDPWQPLRGVSLLANAASPVESPLFRPVTTVADVDQAVQDAGGRMVLLDFYADWCVSCKEMERYTFTDSNVRAALTNIVTLRADVTANSAEQQKFLKHFGIVGPPAILFFGPDGQERRDYRVVGSVEADAFNRHLRRLLGQRS</sequence>
<evidence type="ECO:0000256" key="10">
    <source>
        <dbReference type="ARBA" id="ARBA00022989"/>
    </source>
</evidence>
<evidence type="ECO:0000256" key="5">
    <source>
        <dbReference type="ARBA" id="ARBA00022519"/>
    </source>
</evidence>
<reference evidence="21" key="1">
    <citation type="submission" date="2013-07" db="EMBL/GenBank/DDBJ databases">
        <authorList>
            <person name="McIlroy S."/>
        </authorList>
    </citation>
    <scope>NUCLEOTIDE SEQUENCE [LARGE SCALE GENOMIC DNA]</scope>
    <source>
        <strain evidence="21">Run_A_D11</strain>
    </source>
</reference>
<keyword evidence="12 18" id="KW-0520">NAD</keyword>
<evidence type="ECO:0000256" key="17">
    <source>
        <dbReference type="ARBA" id="ARBA00047804"/>
    </source>
</evidence>
<keyword evidence="8 18" id="KW-0201">Cytochrome c-type biogenesis</keyword>
<keyword evidence="15 18" id="KW-0676">Redox-active center</keyword>
<dbReference type="Pfam" id="PF11412">
    <property type="entry name" value="DsbD_N"/>
    <property type="match status" value="1"/>
</dbReference>
<comment type="similarity">
    <text evidence="2 18">Belongs to the thioredoxin family. DsbD subfamily.</text>
</comment>
<keyword evidence="5 18" id="KW-0997">Cell inner membrane</keyword>
<evidence type="ECO:0000313" key="21">
    <source>
        <dbReference type="EMBL" id="CDI02223.1"/>
    </source>
</evidence>
<dbReference type="GO" id="GO:0009055">
    <property type="term" value="F:electron transfer activity"/>
    <property type="evidence" value="ECO:0007669"/>
    <property type="project" value="UniProtKB-UniRule"/>
</dbReference>
<dbReference type="HAMAP" id="MF_00399">
    <property type="entry name" value="DbsD"/>
    <property type="match status" value="1"/>
</dbReference>
<evidence type="ECO:0000256" key="13">
    <source>
        <dbReference type="ARBA" id="ARBA00023136"/>
    </source>
</evidence>
<dbReference type="GO" id="GO:0045454">
    <property type="term" value="P:cell redox homeostasis"/>
    <property type="evidence" value="ECO:0007669"/>
    <property type="project" value="TreeGrafter"/>
</dbReference>
<evidence type="ECO:0000256" key="9">
    <source>
        <dbReference type="ARBA" id="ARBA00022982"/>
    </source>
</evidence>
<dbReference type="CDD" id="cd02953">
    <property type="entry name" value="DsbDgamma"/>
    <property type="match status" value="1"/>
</dbReference>
<dbReference type="PANTHER" id="PTHR32234:SF0">
    <property type="entry name" value="THIOL:DISULFIDE INTERCHANGE PROTEIN DSBD"/>
    <property type="match status" value="1"/>
</dbReference>
<dbReference type="EMBL" id="CBTJ020000033">
    <property type="protein sequence ID" value="CDI02223.1"/>
    <property type="molecule type" value="Genomic_DNA"/>
</dbReference>
<dbReference type="OrthoDB" id="9811036at2"/>
<dbReference type="STRING" id="1400863.BN873_270019"/>
<evidence type="ECO:0000256" key="1">
    <source>
        <dbReference type="ARBA" id="ARBA00004429"/>
    </source>
</evidence>
<comment type="subcellular location">
    <subcellularLocation>
        <location evidence="1 18">Cell inner membrane</location>
        <topology evidence="1 18">Multi-pass membrane protein</topology>
    </subcellularLocation>
</comment>